<dbReference type="InterPro" id="IPR057244">
    <property type="entry name" value="GAIN_B"/>
</dbReference>
<dbReference type="InterPro" id="IPR046338">
    <property type="entry name" value="GAIN_dom_sf"/>
</dbReference>
<dbReference type="SMART" id="SM00181">
    <property type="entry name" value="EGF"/>
    <property type="match status" value="4"/>
</dbReference>
<comment type="subcellular location">
    <subcellularLocation>
        <location evidence="1">Cell membrane</location>
        <topology evidence="1">Multi-pass membrane protein</topology>
    </subcellularLocation>
</comment>
<organism evidence="14 15">
    <name type="scientific">Synaphobranchus kaupii</name>
    <name type="common">Kaup's arrowtooth eel</name>
    <dbReference type="NCBI Taxonomy" id="118154"/>
    <lineage>
        <taxon>Eukaryota</taxon>
        <taxon>Metazoa</taxon>
        <taxon>Chordata</taxon>
        <taxon>Craniata</taxon>
        <taxon>Vertebrata</taxon>
        <taxon>Euteleostomi</taxon>
        <taxon>Actinopterygii</taxon>
        <taxon>Neopterygii</taxon>
        <taxon>Teleostei</taxon>
        <taxon>Anguilliformes</taxon>
        <taxon>Synaphobranchidae</taxon>
        <taxon>Synaphobranchus</taxon>
    </lineage>
</organism>
<dbReference type="PANTHER" id="PTHR24034">
    <property type="entry name" value="EGF-LIKE DOMAIN-CONTAINING PROTEIN"/>
    <property type="match status" value="1"/>
</dbReference>
<dbReference type="FunFam" id="2.10.25.10:FF:000038">
    <property type="entry name" value="Fibrillin 2"/>
    <property type="match status" value="4"/>
</dbReference>
<proteinExistence type="predicted"/>
<keyword evidence="6" id="KW-0677">Repeat</keyword>
<dbReference type="InterPro" id="IPR050751">
    <property type="entry name" value="ECM_structural_protein"/>
</dbReference>
<dbReference type="CDD" id="cd00054">
    <property type="entry name" value="EGF_CA"/>
    <property type="match status" value="4"/>
</dbReference>
<dbReference type="SMART" id="SM00179">
    <property type="entry name" value="EGF_CA"/>
    <property type="match status" value="4"/>
</dbReference>
<feature type="domain" description="EGF-like" evidence="12">
    <location>
        <begin position="86"/>
        <end position="124"/>
    </location>
</feature>
<evidence type="ECO:0000256" key="8">
    <source>
        <dbReference type="ARBA" id="ARBA00023136"/>
    </source>
</evidence>
<dbReference type="SUPFAM" id="SSF57196">
    <property type="entry name" value="EGF/Laminin"/>
    <property type="match status" value="1"/>
</dbReference>
<name>A0A9Q1J136_SYNKA</name>
<keyword evidence="2" id="KW-1003">Cell membrane</keyword>
<comment type="caution">
    <text evidence="14">The sequence shown here is derived from an EMBL/GenBank/DDBJ whole genome shotgun (WGS) entry which is preliminary data.</text>
</comment>
<evidence type="ECO:0000256" key="1">
    <source>
        <dbReference type="ARBA" id="ARBA00004651"/>
    </source>
</evidence>
<evidence type="ECO:0000313" key="14">
    <source>
        <dbReference type="EMBL" id="KAJ8362899.1"/>
    </source>
</evidence>
<reference evidence="14" key="1">
    <citation type="journal article" date="2023" name="Science">
        <title>Genome structures resolve the early diversification of teleost fishes.</title>
        <authorList>
            <person name="Parey E."/>
            <person name="Louis A."/>
            <person name="Montfort J."/>
            <person name="Bouchez O."/>
            <person name="Roques C."/>
            <person name="Iampietro C."/>
            <person name="Lluch J."/>
            <person name="Castinel A."/>
            <person name="Donnadieu C."/>
            <person name="Desvignes T."/>
            <person name="Floi Bucao C."/>
            <person name="Jouanno E."/>
            <person name="Wen M."/>
            <person name="Mejri S."/>
            <person name="Dirks R."/>
            <person name="Jansen H."/>
            <person name="Henkel C."/>
            <person name="Chen W.J."/>
            <person name="Zahm M."/>
            <person name="Cabau C."/>
            <person name="Klopp C."/>
            <person name="Thompson A.W."/>
            <person name="Robinson-Rechavi M."/>
            <person name="Braasch I."/>
            <person name="Lecointre G."/>
            <person name="Bobe J."/>
            <person name="Postlethwait J.H."/>
            <person name="Berthelot C."/>
            <person name="Roest Crollius H."/>
            <person name="Guiguen Y."/>
        </authorList>
    </citation>
    <scope>NUCLEOTIDE SEQUENCE</scope>
    <source>
        <strain evidence="14">WJC10195</strain>
    </source>
</reference>
<evidence type="ECO:0000256" key="5">
    <source>
        <dbReference type="ARBA" id="ARBA00022729"/>
    </source>
</evidence>
<dbReference type="InterPro" id="IPR018097">
    <property type="entry name" value="EGF_Ca-bd_CS"/>
</dbReference>
<dbReference type="PROSITE" id="PS01187">
    <property type="entry name" value="EGF_CA"/>
    <property type="match status" value="1"/>
</dbReference>
<gene>
    <name evidence="14" type="ORF">SKAU_G00117300</name>
</gene>
<feature type="domain" description="EGF-like" evidence="12">
    <location>
        <begin position="137"/>
        <end position="172"/>
    </location>
</feature>
<evidence type="ECO:0000313" key="15">
    <source>
        <dbReference type="Proteomes" id="UP001152622"/>
    </source>
</evidence>
<dbReference type="SUPFAM" id="SSF57184">
    <property type="entry name" value="Growth factor receptor domain"/>
    <property type="match status" value="1"/>
</dbReference>
<evidence type="ECO:0000259" key="13">
    <source>
        <dbReference type="PROSITE" id="PS50221"/>
    </source>
</evidence>
<keyword evidence="9" id="KW-1015">Disulfide bond</keyword>
<dbReference type="EMBL" id="JAINUF010000004">
    <property type="protein sequence ID" value="KAJ8362899.1"/>
    <property type="molecule type" value="Genomic_DNA"/>
</dbReference>
<keyword evidence="4" id="KW-0812">Transmembrane</keyword>
<accession>A0A9Q1J136</accession>
<dbReference type="Pfam" id="PF07645">
    <property type="entry name" value="EGF_CA"/>
    <property type="match status" value="4"/>
</dbReference>
<dbReference type="GO" id="GO:0030855">
    <property type="term" value="P:epithelial cell differentiation"/>
    <property type="evidence" value="ECO:0007669"/>
    <property type="project" value="UniProtKB-ARBA"/>
</dbReference>
<evidence type="ECO:0000256" key="3">
    <source>
        <dbReference type="ARBA" id="ARBA00022536"/>
    </source>
</evidence>
<keyword evidence="3 10" id="KW-0245">EGF-like domain</keyword>
<evidence type="ECO:0000256" key="7">
    <source>
        <dbReference type="ARBA" id="ARBA00022989"/>
    </source>
</evidence>
<dbReference type="GO" id="GO:0005509">
    <property type="term" value="F:calcium ion binding"/>
    <property type="evidence" value="ECO:0007669"/>
    <property type="project" value="InterPro"/>
</dbReference>
<feature type="domain" description="EGF-like" evidence="12">
    <location>
        <begin position="181"/>
        <end position="220"/>
    </location>
</feature>
<evidence type="ECO:0000256" key="11">
    <source>
        <dbReference type="SAM" id="SignalP"/>
    </source>
</evidence>
<dbReference type="Gene3D" id="2.10.25.10">
    <property type="entry name" value="Laminin"/>
    <property type="match status" value="4"/>
</dbReference>
<evidence type="ECO:0000259" key="12">
    <source>
        <dbReference type="PROSITE" id="PS50026"/>
    </source>
</evidence>
<protein>
    <submittedName>
        <fullName evidence="14">Uncharacterized protein</fullName>
    </submittedName>
</protein>
<feature type="signal peptide" evidence="11">
    <location>
        <begin position="1"/>
        <end position="22"/>
    </location>
</feature>
<keyword evidence="7" id="KW-1133">Transmembrane helix</keyword>
<dbReference type="InterPro" id="IPR001881">
    <property type="entry name" value="EGF-like_Ca-bd_dom"/>
</dbReference>
<evidence type="ECO:0000256" key="10">
    <source>
        <dbReference type="PROSITE-ProRule" id="PRU00076"/>
    </source>
</evidence>
<evidence type="ECO:0000256" key="4">
    <source>
        <dbReference type="ARBA" id="ARBA00022692"/>
    </source>
</evidence>
<dbReference type="PROSITE" id="PS50221">
    <property type="entry name" value="GAIN_B"/>
    <property type="match status" value="1"/>
</dbReference>
<dbReference type="InterPro" id="IPR000152">
    <property type="entry name" value="EGF-type_Asp/Asn_hydroxyl_site"/>
</dbReference>
<comment type="caution">
    <text evidence="10">Lacks conserved residue(s) required for the propagation of feature annotation.</text>
</comment>
<dbReference type="OrthoDB" id="1100386at2759"/>
<dbReference type="Proteomes" id="UP001152622">
    <property type="component" value="Chromosome 4"/>
</dbReference>
<dbReference type="InterPro" id="IPR000742">
    <property type="entry name" value="EGF"/>
</dbReference>
<feature type="domain" description="EGF-like" evidence="12">
    <location>
        <begin position="38"/>
        <end position="74"/>
    </location>
</feature>
<dbReference type="PROSITE" id="PS50026">
    <property type="entry name" value="EGF_3"/>
    <property type="match status" value="4"/>
</dbReference>
<evidence type="ECO:0000256" key="9">
    <source>
        <dbReference type="ARBA" id="ARBA00023157"/>
    </source>
</evidence>
<dbReference type="InterPro" id="IPR009030">
    <property type="entry name" value="Growth_fac_rcpt_cys_sf"/>
</dbReference>
<evidence type="ECO:0000256" key="6">
    <source>
        <dbReference type="ARBA" id="ARBA00022737"/>
    </source>
</evidence>
<dbReference type="PANTHER" id="PTHR24034:SF204">
    <property type="entry name" value="ADHESION G PROTEIN-COUPLED RECEPTOR E1"/>
    <property type="match status" value="1"/>
</dbReference>
<feature type="chain" id="PRO_5040138521" evidence="11">
    <location>
        <begin position="23"/>
        <end position="454"/>
    </location>
</feature>
<dbReference type="AlphaFoldDB" id="A0A9Q1J136"/>
<dbReference type="PROSITE" id="PS00010">
    <property type="entry name" value="ASX_HYDROXYL"/>
    <property type="match status" value="3"/>
</dbReference>
<dbReference type="Gene3D" id="2.60.220.50">
    <property type="match status" value="1"/>
</dbReference>
<evidence type="ECO:0000256" key="2">
    <source>
        <dbReference type="ARBA" id="ARBA00022475"/>
    </source>
</evidence>
<keyword evidence="5 11" id="KW-0732">Signal</keyword>
<keyword evidence="15" id="KW-1185">Reference proteome</keyword>
<feature type="domain" description="GAIN-B" evidence="13">
    <location>
        <begin position="315"/>
        <end position="454"/>
    </location>
</feature>
<dbReference type="GO" id="GO:0005886">
    <property type="term" value="C:plasma membrane"/>
    <property type="evidence" value="ECO:0007669"/>
    <property type="project" value="UniProtKB-SubCell"/>
</dbReference>
<sequence>MGLGPYLLIAGLLLLLPVETTSMQCEVGWATKEDKCIDVDECTDPVCGLYAVCINTNGSFYCQCEPGFHTNSPSNIFTGFEGQCIDINECLKTPDICGPNALCRNTMGSQNCTCSEGYTSSNGQRFFHIDKGVTCEDEDECEIVPPVCGRNGTCTNSPGRYTCTCDPGFSNNGHGYAPCSDVDECTADPAFCGEKGSCLNTEGSYTCTCDPDYSNYGNAQGQCVELNCDQYKPTGTPDQVIPDLEYIVSLMRNSCFELKAGGSGQLNGEMLLEKLFTKTNDIMSDGPPESSHDVSSLLTAVENAMRLIGPQMRQPQTTIQTTHTVAELLVWRERTPPQGLVSIASEQARLDIDWETAAGNSSYPGFAVVSLVIYKGLESATNHSFPKSRDSGNGNGFQMDSKVVTACVSNPATGHLDRPVTFTFSHLQSRDVNHTCVFWDTQSGEGGSGRRGAA</sequence>
<keyword evidence="8" id="KW-0472">Membrane</keyword>
<dbReference type="InterPro" id="IPR049883">
    <property type="entry name" value="NOTCH1_EGF-like"/>
</dbReference>